<gene>
    <name evidence="3" type="ORF">KFL_003280010</name>
</gene>
<feature type="region of interest" description="Disordered" evidence="1">
    <location>
        <begin position="64"/>
        <end position="91"/>
    </location>
</feature>
<dbReference type="OrthoDB" id="1913236at2759"/>
<evidence type="ECO:0000256" key="1">
    <source>
        <dbReference type="SAM" id="MobiDB-lite"/>
    </source>
</evidence>
<dbReference type="EMBL" id="DF237277">
    <property type="protein sequence ID" value="GAQ87047.1"/>
    <property type="molecule type" value="Genomic_DNA"/>
</dbReference>
<dbReference type="Gene3D" id="1.20.5.1030">
    <property type="entry name" value="Preprotein translocase secy subunit"/>
    <property type="match status" value="1"/>
</dbReference>
<evidence type="ECO:0000313" key="4">
    <source>
        <dbReference type="Proteomes" id="UP000054558"/>
    </source>
</evidence>
<dbReference type="AlphaFoldDB" id="A0A1Y1IEA6"/>
<feature type="transmembrane region" description="Helical" evidence="2">
    <location>
        <begin position="213"/>
        <end position="240"/>
    </location>
</feature>
<dbReference type="GO" id="GO:0016020">
    <property type="term" value="C:membrane"/>
    <property type="evidence" value="ECO:0007669"/>
    <property type="project" value="UniProtKB-SubCell"/>
</dbReference>
<evidence type="ECO:0000256" key="2">
    <source>
        <dbReference type="SAM" id="Phobius"/>
    </source>
</evidence>
<keyword evidence="2" id="KW-0472">Membrane</keyword>
<name>A0A1Y1IEA6_KLENI</name>
<accession>A0A1Y1IEA6</accession>
<dbReference type="InterPro" id="IPR038379">
    <property type="entry name" value="SecE_sf"/>
</dbReference>
<evidence type="ECO:0000313" key="3">
    <source>
        <dbReference type="EMBL" id="GAQ87047.1"/>
    </source>
</evidence>
<dbReference type="Proteomes" id="UP000054558">
    <property type="component" value="Unassembled WGS sequence"/>
</dbReference>
<keyword evidence="2" id="KW-1133">Transmembrane helix</keyword>
<dbReference type="GO" id="GO:0006605">
    <property type="term" value="P:protein targeting"/>
    <property type="evidence" value="ECO:0007669"/>
    <property type="project" value="InterPro"/>
</dbReference>
<feature type="region of interest" description="Disordered" evidence="1">
    <location>
        <begin position="1"/>
        <end position="43"/>
    </location>
</feature>
<proteinExistence type="predicted"/>
<sequence length="248" mass="26709">MAHNSRWCQKQRSLRRAGGRGNGTNASTESTSGGDAQPYDVELEFENWSKGEFAAMLSKDKDFSVRSDPWATDSEPDSGPSTSGGNRVPGEVSSEAAAVLGKSGTRASFPVSPSETSGLADEAIKVEVPAQDHSGVGIEVLTLLSEVDKKKAFEKAQAKQTWWGTFVYETCSIALFIWGWLRTATFATFHFLVKQPGELFNLSWPSPGETVSTMGLVTGTIAVLLVLISTMDTGFTYVLASLVRRSAK</sequence>
<organism evidence="3 4">
    <name type="scientific">Klebsormidium nitens</name>
    <name type="common">Green alga</name>
    <name type="synonym">Ulothrix nitens</name>
    <dbReference type="NCBI Taxonomy" id="105231"/>
    <lineage>
        <taxon>Eukaryota</taxon>
        <taxon>Viridiplantae</taxon>
        <taxon>Streptophyta</taxon>
        <taxon>Klebsormidiophyceae</taxon>
        <taxon>Klebsormidiales</taxon>
        <taxon>Klebsormidiaceae</taxon>
        <taxon>Klebsormidium</taxon>
    </lineage>
</organism>
<keyword evidence="4" id="KW-1185">Reference proteome</keyword>
<dbReference type="GO" id="GO:0006886">
    <property type="term" value="P:intracellular protein transport"/>
    <property type="evidence" value="ECO:0007669"/>
    <property type="project" value="InterPro"/>
</dbReference>
<reference evidence="3 4" key="1">
    <citation type="journal article" date="2014" name="Nat. Commun.">
        <title>Klebsormidium flaccidum genome reveals primary factors for plant terrestrial adaptation.</title>
        <authorList>
            <person name="Hori K."/>
            <person name="Maruyama F."/>
            <person name="Fujisawa T."/>
            <person name="Togashi T."/>
            <person name="Yamamoto N."/>
            <person name="Seo M."/>
            <person name="Sato S."/>
            <person name="Yamada T."/>
            <person name="Mori H."/>
            <person name="Tajima N."/>
            <person name="Moriyama T."/>
            <person name="Ikeuchi M."/>
            <person name="Watanabe M."/>
            <person name="Wada H."/>
            <person name="Kobayashi K."/>
            <person name="Saito M."/>
            <person name="Masuda T."/>
            <person name="Sasaki-Sekimoto Y."/>
            <person name="Mashiguchi K."/>
            <person name="Awai K."/>
            <person name="Shimojima M."/>
            <person name="Masuda S."/>
            <person name="Iwai M."/>
            <person name="Nobusawa T."/>
            <person name="Narise T."/>
            <person name="Kondo S."/>
            <person name="Saito H."/>
            <person name="Sato R."/>
            <person name="Murakawa M."/>
            <person name="Ihara Y."/>
            <person name="Oshima-Yamada Y."/>
            <person name="Ohtaka K."/>
            <person name="Satoh M."/>
            <person name="Sonobe K."/>
            <person name="Ishii M."/>
            <person name="Ohtani R."/>
            <person name="Kanamori-Sato M."/>
            <person name="Honoki R."/>
            <person name="Miyazaki D."/>
            <person name="Mochizuki H."/>
            <person name="Umetsu J."/>
            <person name="Higashi K."/>
            <person name="Shibata D."/>
            <person name="Kamiya Y."/>
            <person name="Sato N."/>
            <person name="Nakamura Y."/>
            <person name="Tabata S."/>
            <person name="Ida S."/>
            <person name="Kurokawa K."/>
            <person name="Ohta H."/>
        </authorList>
    </citation>
    <scope>NUCLEOTIDE SEQUENCE [LARGE SCALE GENOMIC DNA]</scope>
    <source>
        <strain evidence="3 4">NIES-2285</strain>
    </source>
</reference>
<feature type="transmembrane region" description="Helical" evidence="2">
    <location>
        <begin position="166"/>
        <end position="193"/>
    </location>
</feature>
<protein>
    <submittedName>
        <fullName evidence="3">Uncharacterized protein</fullName>
    </submittedName>
</protein>
<feature type="compositionally biased region" description="Polar residues" evidence="1">
    <location>
        <begin position="1"/>
        <end position="11"/>
    </location>
</feature>
<keyword evidence="2" id="KW-0812">Transmembrane</keyword>